<evidence type="ECO:0000313" key="1">
    <source>
        <dbReference type="EMBL" id="OOO66779.1"/>
    </source>
</evidence>
<comment type="caution">
    <text evidence="1">The sequence shown here is derived from an EMBL/GenBank/DDBJ whole genome shotgun (WGS) entry which is preliminary data.</text>
</comment>
<dbReference type="EMBL" id="MRAE01000012">
    <property type="protein sequence ID" value="OOO66779.1"/>
    <property type="molecule type" value="Genomic_DNA"/>
</dbReference>
<gene>
    <name evidence="1" type="ORF">BS638_06540</name>
</gene>
<dbReference type="OrthoDB" id="1910917at2"/>
<protein>
    <submittedName>
        <fullName evidence="1">Uncharacterized protein</fullName>
    </submittedName>
</protein>
<name>A0A1S9I902_9CLOT</name>
<evidence type="ECO:0000313" key="2">
    <source>
        <dbReference type="Proteomes" id="UP000190256"/>
    </source>
</evidence>
<accession>A0A1S9I902</accession>
<dbReference type="RefSeq" id="WP_078054572.1">
    <property type="nucleotide sequence ID" value="NZ_MRAE01000012.1"/>
</dbReference>
<sequence>MAHMGYKNFREPVVYILDQELRKRNFKNKINTQEEQPYIGELPEYPCRLIRNETTKKVVKIIYAEGTELEWSETLIRNTEGRVYRVKTIYPNKSEKVIQLNKNGEQQVVSITYVEE</sequence>
<organism evidence="1 2">
    <name type="scientific">Clostridium tepidum</name>
    <dbReference type="NCBI Taxonomy" id="1962263"/>
    <lineage>
        <taxon>Bacteria</taxon>
        <taxon>Bacillati</taxon>
        <taxon>Bacillota</taxon>
        <taxon>Clostridia</taxon>
        <taxon>Eubacteriales</taxon>
        <taxon>Clostridiaceae</taxon>
        <taxon>Clostridium</taxon>
    </lineage>
</organism>
<proteinExistence type="predicted"/>
<reference evidence="1 2" key="1">
    <citation type="submission" date="2016-12" db="EMBL/GenBank/DDBJ databases">
        <title>Clostridium tepidum sp. nov., a close relative of Clostridium sporogenes and Clostridium botulinum Group I.</title>
        <authorList>
            <person name="Dobritsa A.P."/>
            <person name="Kutumbaka K.K."/>
            <person name="Werner K."/>
            <person name="Wiedmann M."/>
            <person name="Asmus A."/>
            <person name="Samadpour M."/>
        </authorList>
    </citation>
    <scope>NUCLEOTIDE SEQUENCE [LARGE SCALE GENOMIC DNA]</scope>
    <source>
        <strain evidence="1 2">IEH 97212</strain>
    </source>
</reference>
<dbReference type="Proteomes" id="UP000190256">
    <property type="component" value="Unassembled WGS sequence"/>
</dbReference>
<dbReference type="AlphaFoldDB" id="A0A1S9I902"/>